<comment type="caution">
    <text evidence="2">The sequence shown here is derived from an EMBL/GenBank/DDBJ whole genome shotgun (WGS) entry which is preliminary data.</text>
</comment>
<reference evidence="2" key="1">
    <citation type="submission" date="2019-04" db="EMBL/GenBank/DDBJ databases">
        <title>Evolution of Biomass-Degrading Anaerobic Consortia Revealed by Metagenomics.</title>
        <authorList>
            <person name="Peng X."/>
        </authorList>
    </citation>
    <scope>NUCLEOTIDE SEQUENCE</scope>
    <source>
        <strain evidence="2">SIG254</strain>
    </source>
</reference>
<gene>
    <name evidence="2" type="ORF">E7215_04230</name>
</gene>
<organism evidence="2 3">
    <name type="scientific">Clostridium sulfidigenes</name>
    <dbReference type="NCBI Taxonomy" id="318464"/>
    <lineage>
        <taxon>Bacteria</taxon>
        <taxon>Bacillati</taxon>
        <taxon>Bacillota</taxon>
        <taxon>Clostridia</taxon>
        <taxon>Eubacteriales</taxon>
        <taxon>Clostridiaceae</taxon>
        <taxon>Clostridium</taxon>
    </lineage>
</organism>
<evidence type="ECO:0000313" key="2">
    <source>
        <dbReference type="EMBL" id="MBE6059365.1"/>
    </source>
</evidence>
<keyword evidence="1" id="KW-0472">Membrane</keyword>
<name>A0A927W9W8_9CLOT</name>
<protein>
    <submittedName>
        <fullName evidence="2">Uncharacterized protein</fullName>
    </submittedName>
</protein>
<accession>A0A927W9W8</accession>
<dbReference type="InterPro" id="IPR018054">
    <property type="entry name" value="Chromogranin_CS"/>
</dbReference>
<dbReference type="AlphaFoldDB" id="A0A927W9W8"/>
<feature type="transmembrane region" description="Helical" evidence="1">
    <location>
        <begin position="18"/>
        <end position="38"/>
    </location>
</feature>
<keyword evidence="1" id="KW-1133">Transmembrane helix</keyword>
<keyword evidence="1" id="KW-0812">Transmembrane</keyword>
<proteinExistence type="predicted"/>
<dbReference type="EMBL" id="SVCM01000048">
    <property type="protein sequence ID" value="MBE6059365.1"/>
    <property type="molecule type" value="Genomic_DNA"/>
</dbReference>
<dbReference type="PROSITE" id="PS00422">
    <property type="entry name" value="GRANINS_1"/>
    <property type="match status" value="1"/>
</dbReference>
<evidence type="ECO:0000313" key="3">
    <source>
        <dbReference type="Proteomes" id="UP000768462"/>
    </source>
</evidence>
<evidence type="ECO:0000256" key="1">
    <source>
        <dbReference type="SAM" id="Phobius"/>
    </source>
</evidence>
<dbReference type="Proteomes" id="UP000768462">
    <property type="component" value="Unassembled WGS sequence"/>
</dbReference>
<sequence length="106" mass="12214">MRMWKIVLGNKGNTRSNVIIKGTIVILILSLVVTIVMARRVMMINEKIYITTLQHNLVHINDSKIYLEQIINDYENLSNYELELNSIAEQFTSCYTANYSSAQKSD</sequence>